<dbReference type="EMBL" id="CAJZBQ010000041">
    <property type="protein sequence ID" value="CAG9326942.1"/>
    <property type="molecule type" value="Genomic_DNA"/>
</dbReference>
<dbReference type="AlphaFoldDB" id="A0AAU9JRG7"/>
<evidence type="ECO:0000256" key="1">
    <source>
        <dbReference type="SAM" id="MobiDB-lite"/>
    </source>
</evidence>
<feature type="region of interest" description="Disordered" evidence="1">
    <location>
        <begin position="22"/>
        <end position="48"/>
    </location>
</feature>
<feature type="region of interest" description="Disordered" evidence="1">
    <location>
        <begin position="271"/>
        <end position="294"/>
    </location>
</feature>
<evidence type="ECO:0000313" key="3">
    <source>
        <dbReference type="Proteomes" id="UP001162131"/>
    </source>
</evidence>
<sequence length="340" mass="38913">MKVQRYTGPAKKVFVNIREVPKPSPLSRINQPTIQSRGILIPKPPEAKHEPQFIRKKVESFRCHTPDQGGGKPQSSQILPPLAQKKGVSSVMNSPSRSNSTTKQRWYMPTHFKPKDVDTSILLPKSPIDKEDICMPYELKEKPRLSSRNVEIRKSVKQLPQPPEKQQRVDLRKGSFSKKQIATVLNSVDTSINLSRIEMDSINQSRIDLDISKISLKCDEVFQPWEDLSTNHPSRNPTPDLSTSRPNRFHQLSKGFKLDKQSFVSQVDKQVRRTQSENHSAEKRVKGPQAYTPEPPLLHPWQKFMQDLDDISNITDIVENKQSIESKFIKPKGPIKARHL</sequence>
<name>A0AAU9JRG7_9CILI</name>
<protein>
    <submittedName>
        <fullName evidence="2">Uncharacterized protein</fullName>
    </submittedName>
</protein>
<feature type="compositionally biased region" description="Low complexity" evidence="1">
    <location>
        <begin position="88"/>
        <end position="100"/>
    </location>
</feature>
<gene>
    <name evidence="2" type="ORF">BSTOLATCC_MIC42201</name>
</gene>
<proteinExistence type="predicted"/>
<feature type="compositionally biased region" description="Polar residues" evidence="1">
    <location>
        <begin position="228"/>
        <end position="245"/>
    </location>
</feature>
<feature type="region of interest" description="Disordered" evidence="1">
    <location>
        <begin position="63"/>
        <end position="104"/>
    </location>
</feature>
<organism evidence="2 3">
    <name type="scientific">Blepharisma stoltei</name>
    <dbReference type="NCBI Taxonomy" id="1481888"/>
    <lineage>
        <taxon>Eukaryota</taxon>
        <taxon>Sar</taxon>
        <taxon>Alveolata</taxon>
        <taxon>Ciliophora</taxon>
        <taxon>Postciliodesmatophora</taxon>
        <taxon>Heterotrichea</taxon>
        <taxon>Heterotrichida</taxon>
        <taxon>Blepharismidae</taxon>
        <taxon>Blepharisma</taxon>
    </lineage>
</organism>
<keyword evidence="3" id="KW-1185">Reference proteome</keyword>
<feature type="region of interest" description="Disordered" evidence="1">
    <location>
        <begin position="226"/>
        <end position="245"/>
    </location>
</feature>
<feature type="compositionally biased region" description="Polar residues" evidence="1">
    <location>
        <begin position="27"/>
        <end position="36"/>
    </location>
</feature>
<evidence type="ECO:0000313" key="2">
    <source>
        <dbReference type="EMBL" id="CAG9326942.1"/>
    </source>
</evidence>
<reference evidence="2" key="1">
    <citation type="submission" date="2021-09" db="EMBL/GenBank/DDBJ databases">
        <authorList>
            <consortium name="AG Swart"/>
            <person name="Singh M."/>
            <person name="Singh A."/>
            <person name="Seah K."/>
            <person name="Emmerich C."/>
        </authorList>
    </citation>
    <scope>NUCLEOTIDE SEQUENCE</scope>
    <source>
        <strain evidence="2">ATCC30299</strain>
    </source>
</reference>
<dbReference type="Proteomes" id="UP001162131">
    <property type="component" value="Unassembled WGS sequence"/>
</dbReference>
<comment type="caution">
    <text evidence="2">The sequence shown here is derived from an EMBL/GenBank/DDBJ whole genome shotgun (WGS) entry which is preliminary data.</text>
</comment>
<feature type="compositionally biased region" description="Basic and acidic residues" evidence="1">
    <location>
        <begin position="271"/>
        <end position="285"/>
    </location>
</feature>
<accession>A0AAU9JRG7</accession>